<dbReference type="GO" id="GO:0030975">
    <property type="term" value="F:thiamine binding"/>
    <property type="evidence" value="ECO:0007669"/>
    <property type="project" value="TreeGrafter"/>
</dbReference>
<name>A0A8B2NWR8_9HYPH</name>
<protein>
    <submittedName>
        <fullName evidence="7">ABC transporter substrate-binding protein</fullName>
    </submittedName>
</protein>
<evidence type="ECO:0000256" key="1">
    <source>
        <dbReference type="ARBA" id="ARBA00004418"/>
    </source>
</evidence>
<evidence type="ECO:0000313" key="8">
    <source>
        <dbReference type="Proteomes" id="UP000249590"/>
    </source>
</evidence>
<dbReference type="GO" id="GO:0030976">
    <property type="term" value="F:thiamine pyrophosphate binding"/>
    <property type="evidence" value="ECO:0007669"/>
    <property type="project" value="TreeGrafter"/>
</dbReference>
<dbReference type="GO" id="GO:0030288">
    <property type="term" value="C:outer membrane-bounded periplasmic space"/>
    <property type="evidence" value="ECO:0007669"/>
    <property type="project" value="TreeGrafter"/>
</dbReference>
<evidence type="ECO:0000256" key="6">
    <source>
        <dbReference type="SAM" id="SignalP"/>
    </source>
</evidence>
<feature type="chain" id="PRO_5032725400" evidence="6">
    <location>
        <begin position="27"/>
        <end position="350"/>
    </location>
</feature>
<dbReference type="InterPro" id="IPR006059">
    <property type="entry name" value="SBP"/>
</dbReference>
<keyword evidence="5" id="KW-0574">Periplasm</keyword>
<comment type="similarity">
    <text evidence="2">Belongs to the bacterial solute-binding protein 1 family.</text>
</comment>
<accession>A0A8B2NWR8</accession>
<comment type="caution">
    <text evidence="7">The sequence shown here is derived from an EMBL/GenBank/DDBJ whole genome shotgun (WGS) entry which is preliminary data.</text>
</comment>
<evidence type="ECO:0000256" key="5">
    <source>
        <dbReference type="ARBA" id="ARBA00022764"/>
    </source>
</evidence>
<comment type="subcellular location">
    <subcellularLocation>
        <location evidence="1">Periplasm</location>
    </subcellularLocation>
</comment>
<dbReference type="EMBL" id="QHHQ01000003">
    <property type="protein sequence ID" value="RAI00811.1"/>
    <property type="molecule type" value="Genomic_DNA"/>
</dbReference>
<proteinExistence type="inferred from homology"/>
<dbReference type="AlphaFoldDB" id="A0A8B2NWR8"/>
<keyword evidence="4 6" id="KW-0732">Signal</keyword>
<dbReference type="Pfam" id="PF13416">
    <property type="entry name" value="SBP_bac_8"/>
    <property type="match status" value="1"/>
</dbReference>
<dbReference type="Proteomes" id="UP000249590">
    <property type="component" value="Unassembled WGS sequence"/>
</dbReference>
<dbReference type="RefSeq" id="WP_111347222.1">
    <property type="nucleotide sequence ID" value="NZ_QHHQ01000003.1"/>
</dbReference>
<organism evidence="7 8">
    <name type="scientific">Acuticoccus sediminis</name>
    <dbReference type="NCBI Taxonomy" id="2184697"/>
    <lineage>
        <taxon>Bacteria</taxon>
        <taxon>Pseudomonadati</taxon>
        <taxon>Pseudomonadota</taxon>
        <taxon>Alphaproteobacteria</taxon>
        <taxon>Hyphomicrobiales</taxon>
        <taxon>Amorphaceae</taxon>
        <taxon>Acuticoccus</taxon>
    </lineage>
</organism>
<evidence type="ECO:0000256" key="4">
    <source>
        <dbReference type="ARBA" id="ARBA00022729"/>
    </source>
</evidence>
<dbReference type="Gene3D" id="3.40.190.10">
    <property type="entry name" value="Periplasmic binding protein-like II"/>
    <property type="match status" value="2"/>
</dbReference>
<dbReference type="PANTHER" id="PTHR30006:SF3">
    <property type="entry name" value="THIAMINE-BINDING PERIPLASMIC PROTEIN"/>
    <property type="match status" value="1"/>
</dbReference>
<dbReference type="SUPFAM" id="SSF53850">
    <property type="entry name" value="Periplasmic binding protein-like II"/>
    <property type="match status" value="1"/>
</dbReference>
<dbReference type="PANTHER" id="PTHR30006">
    <property type="entry name" value="THIAMINE-BINDING PERIPLASMIC PROTEIN-RELATED"/>
    <property type="match status" value="1"/>
</dbReference>
<gene>
    <name evidence="7" type="ORF">DLJ53_16355</name>
</gene>
<evidence type="ECO:0000256" key="3">
    <source>
        <dbReference type="ARBA" id="ARBA00022448"/>
    </source>
</evidence>
<dbReference type="OrthoDB" id="7811527at2"/>
<feature type="signal peptide" evidence="6">
    <location>
        <begin position="1"/>
        <end position="26"/>
    </location>
</feature>
<evidence type="ECO:0000256" key="2">
    <source>
        <dbReference type="ARBA" id="ARBA00008520"/>
    </source>
</evidence>
<keyword evidence="8" id="KW-1185">Reference proteome</keyword>
<keyword evidence="3" id="KW-0813">Transport</keyword>
<evidence type="ECO:0000313" key="7">
    <source>
        <dbReference type="EMBL" id="RAI00811.1"/>
    </source>
</evidence>
<sequence>MDLNATKRAGVIAAALIMGGVGTASAQELVIATTGGLMRNMMEEHMYEPFYDDTGIEVIPFDIEVPDQWARAEGMMRTGNVEFDIVTATGPDLIDKRDMLEKIPCDEMENIVEYALPGACEEYGVARTTGGMLLAYDKEVYGDKAPESWADFWDVEAFPGPRGLPDTGDRDWWVPLVALLADGVKPEELFPFDMDRAYAKLDEIKPHINVWWKTGNQVQQIMRDKEVAMTMAYSGRALATIKEGAPWGMVWNGAPRDTGYFAVLKNAPDTDAAFKFIDFFYGNAKGHPEFMRAVNYATSSTAGLAQLPEDEQKLFATYPANYELLVKPDFEWIGKNRDMLRERWNAWITQ</sequence>
<dbReference type="GO" id="GO:0015888">
    <property type="term" value="P:thiamine transport"/>
    <property type="evidence" value="ECO:0007669"/>
    <property type="project" value="TreeGrafter"/>
</dbReference>
<reference evidence="7 8" key="1">
    <citation type="submission" date="2018-05" db="EMBL/GenBank/DDBJ databases">
        <title>Acuticoccus sediminis sp. nov., isolated from deep-sea sediment of Indian Ocean.</title>
        <authorList>
            <person name="Liu X."/>
            <person name="Lai Q."/>
            <person name="Du Y."/>
            <person name="Sun F."/>
            <person name="Zhang X."/>
            <person name="Wang S."/>
            <person name="Shao Z."/>
        </authorList>
    </citation>
    <scope>NUCLEOTIDE SEQUENCE [LARGE SCALE GENOMIC DNA]</scope>
    <source>
        <strain evidence="7 8">PTG4-2</strain>
    </source>
</reference>